<dbReference type="InterPro" id="IPR003265">
    <property type="entry name" value="HhH-GPD_domain"/>
</dbReference>
<evidence type="ECO:0000256" key="2">
    <source>
        <dbReference type="ARBA" id="ARBA00023242"/>
    </source>
</evidence>
<feature type="domain" description="HhH-GPD" evidence="4">
    <location>
        <begin position="99"/>
        <end position="250"/>
    </location>
</feature>
<dbReference type="SMART" id="SM00478">
    <property type="entry name" value="ENDO3c"/>
    <property type="match status" value="1"/>
</dbReference>
<proteinExistence type="predicted"/>
<comment type="caution">
    <text evidence="5">The sequence shown here is derived from an EMBL/GenBank/DDBJ whole genome shotgun (WGS) entry which is preliminary data.</text>
</comment>
<evidence type="ECO:0000313" key="5">
    <source>
        <dbReference type="EMBL" id="KAG0649383.1"/>
    </source>
</evidence>
<dbReference type="AlphaFoldDB" id="A0A9P6VKP6"/>
<protein>
    <submittedName>
        <fullName evidence="5">Methyl-binding endonuclease 1</fullName>
    </submittedName>
</protein>
<dbReference type="EMBL" id="VNKQ01000008">
    <property type="protein sequence ID" value="KAG0649383.1"/>
    <property type="molecule type" value="Genomic_DNA"/>
</dbReference>
<keyword evidence="5" id="KW-0378">Hydrolase</keyword>
<dbReference type="Proteomes" id="UP000785200">
    <property type="component" value="Unassembled WGS sequence"/>
</dbReference>
<dbReference type="Gene3D" id="1.10.340.30">
    <property type="entry name" value="Hypothetical protein, domain 2"/>
    <property type="match status" value="1"/>
</dbReference>
<dbReference type="GO" id="GO:0003677">
    <property type="term" value="F:DNA binding"/>
    <property type="evidence" value="ECO:0007669"/>
    <property type="project" value="InterPro"/>
</dbReference>
<dbReference type="SUPFAM" id="SSF48150">
    <property type="entry name" value="DNA-glycosylase"/>
    <property type="match status" value="1"/>
</dbReference>
<gene>
    <name evidence="5" type="ORF">D0Z07_4078</name>
</gene>
<dbReference type="PANTHER" id="PTHR15074">
    <property type="entry name" value="METHYL-CPG-BINDING PROTEIN"/>
    <property type="match status" value="1"/>
</dbReference>
<keyword evidence="5" id="KW-0540">Nuclease</keyword>
<evidence type="ECO:0000256" key="3">
    <source>
        <dbReference type="SAM" id="MobiDB-lite"/>
    </source>
</evidence>
<feature type="compositionally biased region" description="Polar residues" evidence="3">
    <location>
        <begin position="8"/>
        <end position="41"/>
    </location>
</feature>
<accession>A0A9P6VKP6</accession>
<evidence type="ECO:0000313" key="6">
    <source>
        <dbReference type="Proteomes" id="UP000785200"/>
    </source>
</evidence>
<dbReference type="OrthoDB" id="10265068at2759"/>
<dbReference type="GO" id="GO:0004519">
    <property type="term" value="F:endonuclease activity"/>
    <property type="evidence" value="ECO:0007669"/>
    <property type="project" value="UniProtKB-KW"/>
</dbReference>
<comment type="subcellular location">
    <subcellularLocation>
        <location evidence="1">Nucleus</location>
    </subcellularLocation>
</comment>
<keyword evidence="6" id="KW-1185">Reference proteome</keyword>
<organism evidence="5 6">
    <name type="scientific">Hyphodiscus hymeniophilus</name>
    <dbReference type="NCBI Taxonomy" id="353542"/>
    <lineage>
        <taxon>Eukaryota</taxon>
        <taxon>Fungi</taxon>
        <taxon>Dikarya</taxon>
        <taxon>Ascomycota</taxon>
        <taxon>Pezizomycotina</taxon>
        <taxon>Leotiomycetes</taxon>
        <taxon>Helotiales</taxon>
        <taxon>Hyphodiscaceae</taxon>
        <taxon>Hyphodiscus</taxon>
    </lineage>
</organism>
<keyword evidence="5" id="KW-0255">Endonuclease</keyword>
<dbReference type="GO" id="GO:0006285">
    <property type="term" value="P:base-excision repair, AP site formation"/>
    <property type="evidence" value="ECO:0007669"/>
    <property type="project" value="UniProtKB-ARBA"/>
</dbReference>
<dbReference type="InterPro" id="IPR045138">
    <property type="entry name" value="MeCP2/MBD4"/>
</dbReference>
<feature type="region of interest" description="Disordered" evidence="3">
    <location>
        <begin position="1"/>
        <end position="67"/>
    </location>
</feature>
<evidence type="ECO:0000256" key="1">
    <source>
        <dbReference type="ARBA" id="ARBA00004123"/>
    </source>
</evidence>
<dbReference type="InterPro" id="IPR011257">
    <property type="entry name" value="DNA_glycosylase"/>
</dbReference>
<dbReference type="GO" id="GO:0005634">
    <property type="term" value="C:nucleus"/>
    <property type="evidence" value="ECO:0007669"/>
    <property type="project" value="UniProtKB-SubCell"/>
</dbReference>
<dbReference type="PANTHER" id="PTHR15074:SF0">
    <property type="entry name" value="METHYL-CPG-BINDING DOMAIN PROTEIN 4-LIKE PROTEIN"/>
    <property type="match status" value="1"/>
</dbReference>
<sequence>MAGLIQKSAVNRTTSTQRVTRSMSSSRQQHCTRRSVSNHISATDDGPRIRKSVRPTGLNHRQRRPQSRHVFPSTHALTFGLIQERIADNLYHLVLQAMLWNQTSGLQARPVFFSLIQKYPDVHHLAAAALPDLTALLFPLGLQNVRAKRCVALAKRWIECPPAREYKYVRKGYPARAYEDDNGFEIAHLPGVGPYALDSFRIFHRDLMRGLAEDWVGTGAKTEGFEPEWKKVLPLDKELRAYLRWRWLMEGVLWDEETGRRVPVANKAKMEGADRSKPF</sequence>
<name>A0A9P6VKP6_9HELO</name>
<evidence type="ECO:0000259" key="4">
    <source>
        <dbReference type="SMART" id="SM00478"/>
    </source>
</evidence>
<keyword evidence="2" id="KW-0539">Nucleus</keyword>
<reference evidence="5" key="1">
    <citation type="submission" date="2019-07" db="EMBL/GenBank/DDBJ databases">
        <title>Hyphodiscus hymeniophilus genome sequencing and assembly.</title>
        <authorList>
            <person name="Kramer G."/>
            <person name="Nodwell J."/>
        </authorList>
    </citation>
    <scope>NUCLEOTIDE SEQUENCE</scope>
    <source>
        <strain evidence="5">ATCC 34498</strain>
    </source>
</reference>